<dbReference type="Gene3D" id="1.20.1250.20">
    <property type="entry name" value="MFS general substrate transporter like domains"/>
    <property type="match status" value="1"/>
</dbReference>
<keyword evidence="5 6" id="KW-0472">Membrane</keyword>
<gene>
    <name evidence="8" type="ORF">ACFOFO_18640</name>
</gene>
<dbReference type="Pfam" id="PF07690">
    <property type="entry name" value="MFS_1"/>
    <property type="match status" value="1"/>
</dbReference>
<dbReference type="EMBL" id="JBHRTP010000061">
    <property type="protein sequence ID" value="MFC3109958.1"/>
    <property type="molecule type" value="Genomic_DNA"/>
</dbReference>
<evidence type="ECO:0000256" key="5">
    <source>
        <dbReference type="ARBA" id="ARBA00023136"/>
    </source>
</evidence>
<feature type="transmembrane region" description="Helical" evidence="6">
    <location>
        <begin position="119"/>
        <end position="137"/>
    </location>
</feature>
<keyword evidence="3 6" id="KW-0812">Transmembrane</keyword>
<feature type="transmembrane region" description="Helical" evidence="6">
    <location>
        <begin position="30"/>
        <end position="48"/>
    </location>
</feature>
<dbReference type="PANTHER" id="PTHR42718:SF9">
    <property type="entry name" value="MAJOR FACILITATOR SUPERFAMILY MULTIDRUG TRANSPORTER MFSC"/>
    <property type="match status" value="1"/>
</dbReference>
<evidence type="ECO:0000313" key="9">
    <source>
        <dbReference type="Proteomes" id="UP001595530"/>
    </source>
</evidence>
<dbReference type="PANTHER" id="PTHR42718">
    <property type="entry name" value="MAJOR FACILITATOR SUPERFAMILY MULTIDRUG TRANSPORTER MFSC"/>
    <property type="match status" value="1"/>
</dbReference>
<proteinExistence type="predicted"/>
<sequence length="249" mass="27101">MPSPAVWGNELVAFNLLNLQGILGSYSPEVAWLPAAYVMTNVSMNLLLVKFRQQFGLRLFTEAFLVLYALVTFAHLFVNDLNSAIAVRAAHGMAGAALSTLGLYYMLQAFPAKWRLKGIAVGLGASQLALPMARIFSTDLLQIAAWRGLYLFELGLALLSLGCVLLLKLPPSDRIKTFEKLDFLTFGLFAPGVALLCAVLSLGRIVWWLETPWIGVALAGAIALITSELVIEHESGRKWGLGKVAAWPN</sequence>
<dbReference type="InterPro" id="IPR011701">
    <property type="entry name" value="MFS"/>
</dbReference>
<protein>
    <submittedName>
        <fullName evidence="8">MFS transporter</fullName>
    </submittedName>
</protein>
<evidence type="ECO:0000256" key="2">
    <source>
        <dbReference type="ARBA" id="ARBA00022448"/>
    </source>
</evidence>
<comment type="caution">
    <text evidence="8">The sequence shown here is derived from an EMBL/GenBank/DDBJ whole genome shotgun (WGS) entry which is preliminary data.</text>
</comment>
<feature type="transmembrane region" description="Helical" evidence="6">
    <location>
        <begin position="149"/>
        <end position="169"/>
    </location>
</feature>
<dbReference type="Proteomes" id="UP001595530">
    <property type="component" value="Unassembled WGS sequence"/>
</dbReference>
<comment type="subcellular location">
    <subcellularLocation>
        <location evidence="1">Membrane</location>
        <topology evidence="1">Multi-pass membrane protein</topology>
    </subcellularLocation>
</comment>
<keyword evidence="4 6" id="KW-1133">Transmembrane helix</keyword>
<keyword evidence="2" id="KW-0813">Transport</keyword>
<organism evidence="8 9">
    <name type="scientific">Undibacterium arcticum</name>
    <dbReference type="NCBI Taxonomy" id="1762892"/>
    <lineage>
        <taxon>Bacteria</taxon>
        <taxon>Pseudomonadati</taxon>
        <taxon>Pseudomonadota</taxon>
        <taxon>Betaproteobacteria</taxon>
        <taxon>Burkholderiales</taxon>
        <taxon>Oxalobacteraceae</taxon>
        <taxon>Undibacterium</taxon>
    </lineage>
</organism>
<keyword evidence="9" id="KW-1185">Reference proteome</keyword>
<evidence type="ECO:0000259" key="7">
    <source>
        <dbReference type="PROSITE" id="PS50850"/>
    </source>
</evidence>
<dbReference type="SUPFAM" id="SSF103473">
    <property type="entry name" value="MFS general substrate transporter"/>
    <property type="match status" value="1"/>
</dbReference>
<dbReference type="InterPro" id="IPR020846">
    <property type="entry name" value="MFS_dom"/>
</dbReference>
<feature type="transmembrane region" description="Helical" evidence="6">
    <location>
        <begin position="181"/>
        <end position="207"/>
    </location>
</feature>
<evidence type="ECO:0000256" key="6">
    <source>
        <dbReference type="SAM" id="Phobius"/>
    </source>
</evidence>
<evidence type="ECO:0000256" key="4">
    <source>
        <dbReference type="ARBA" id="ARBA00022989"/>
    </source>
</evidence>
<evidence type="ECO:0000256" key="3">
    <source>
        <dbReference type="ARBA" id="ARBA00022692"/>
    </source>
</evidence>
<feature type="transmembrane region" description="Helical" evidence="6">
    <location>
        <begin position="213"/>
        <end position="231"/>
    </location>
</feature>
<feature type="transmembrane region" description="Helical" evidence="6">
    <location>
        <begin position="55"/>
        <end position="78"/>
    </location>
</feature>
<feature type="domain" description="Major facilitator superfamily (MFS) profile" evidence="7">
    <location>
        <begin position="1"/>
        <end position="249"/>
    </location>
</feature>
<accession>A0ABV7F4D5</accession>
<feature type="transmembrane region" description="Helical" evidence="6">
    <location>
        <begin position="84"/>
        <end position="107"/>
    </location>
</feature>
<dbReference type="InterPro" id="IPR036259">
    <property type="entry name" value="MFS_trans_sf"/>
</dbReference>
<name>A0ABV7F4D5_9BURK</name>
<dbReference type="PROSITE" id="PS50850">
    <property type="entry name" value="MFS"/>
    <property type="match status" value="1"/>
</dbReference>
<evidence type="ECO:0000256" key="1">
    <source>
        <dbReference type="ARBA" id="ARBA00004141"/>
    </source>
</evidence>
<evidence type="ECO:0000313" key="8">
    <source>
        <dbReference type="EMBL" id="MFC3109958.1"/>
    </source>
</evidence>
<dbReference type="RefSeq" id="WP_390332364.1">
    <property type="nucleotide sequence ID" value="NZ_JBHRTP010000061.1"/>
</dbReference>
<reference evidence="9" key="1">
    <citation type="journal article" date="2019" name="Int. J. Syst. Evol. Microbiol.">
        <title>The Global Catalogue of Microorganisms (GCM) 10K type strain sequencing project: providing services to taxonomists for standard genome sequencing and annotation.</title>
        <authorList>
            <consortium name="The Broad Institute Genomics Platform"/>
            <consortium name="The Broad Institute Genome Sequencing Center for Infectious Disease"/>
            <person name="Wu L."/>
            <person name="Ma J."/>
        </authorList>
    </citation>
    <scope>NUCLEOTIDE SEQUENCE [LARGE SCALE GENOMIC DNA]</scope>
    <source>
        <strain evidence="9">KCTC 42986</strain>
    </source>
</reference>